<proteinExistence type="predicted"/>
<dbReference type="AlphaFoldDB" id="A0A2P5BV65"/>
<reference evidence="2" key="1">
    <citation type="submission" date="2016-06" db="EMBL/GenBank/DDBJ databases">
        <title>Parallel loss of symbiosis genes in relatives of nitrogen-fixing non-legume Parasponia.</title>
        <authorList>
            <person name="Van Velzen R."/>
            <person name="Holmer R."/>
            <person name="Bu F."/>
            <person name="Rutten L."/>
            <person name="Van Zeijl A."/>
            <person name="Liu W."/>
            <person name="Santuari L."/>
            <person name="Cao Q."/>
            <person name="Sharma T."/>
            <person name="Shen D."/>
            <person name="Roswanjaya Y."/>
            <person name="Wardhani T."/>
            <person name="Kalhor M.S."/>
            <person name="Jansen J."/>
            <person name="Van den Hoogen J."/>
            <person name="Gungor B."/>
            <person name="Hartog M."/>
            <person name="Hontelez J."/>
            <person name="Verver J."/>
            <person name="Yang W.-C."/>
            <person name="Schijlen E."/>
            <person name="Repin R."/>
            <person name="Schilthuizen M."/>
            <person name="Schranz E."/>
            <person name="Heidstra R."/>
            <person name="Miyata K."/>
            <person name="Fedorova E."/>
            <person name="Kohlen W."/>
            <person name="Bisseling T."/>
            <person name="Smit S."/>
            <person name="Geurts R."/>
        </authorList>
    </citation>
    <scope>NUCLEOTIDE SEQUENCE [LARGE SCALE GENOMIC DNA]</scope>
    <source>
        <strain evidence="2">cv. WU1-14</strain>
    </source>
</reference>
<dbReference type="EMBL" id="JXTB01000216">
    <property type="protein sequence ID" value="PON52669.1"/>
    <property type="molecule type" value="Genomic_DNA"/>
</dbReference>
<sequence>MIWSGEKFLVAASISLMEIIWSEGWNDEISSTDVRPGFGTLVGVGWFGTLVGVGWFGTLVGAGEFGSLVGAGGFGTLVGAGGFGTRSTLQIFSTTAEMIEAAIMPMAKHARMV</sequence>
<comment type="caution">
    <text evidence="1">The sequence shown here is derived from an EMBL/GenBank/DDBJ whole genome shotgun (WGS) entry which is preliminary data.</text>
</comment>
<dbReference type="Proteomes" id="UP000237105">
    <property type="component" value="Unassembled WGS sequence"/>
</dbReference>
<keyword evidence="2" id="KW-1185">Reference proteome</keyword>
<accession>A0A2P5BV65</accession>
<organism evidence="1 2">
    <name type="scientific">Parasponia andersonii</name>
    <name type="common">Sponia andersonii</name>
    <dbReference type="NCBI Taxonomy" id="3476"/>
    <lineage>
        <taxon>Eukaryota</taxon>
        <taxon>Viridiplantae</taxon>
        <taxon>Streptophyta</taxon>
        <taxon>Embryophyta</taxon>
        <taxon>Tracheophyta</taxon>
        <taxon>Spermatophyta</taxon>
        <taxon>Magnoliopsida</taxon>
        <taxon>eudicotyledons</taxon>
        <taxon>Gunneridae</taxon>
        <taxon>Pentapetalae</taxon>
        <taxon>rosids</taxon>
        <taxon>fabids</taxon>
        <taxon>Rosales</taxon>
        <taxon>Cannabaceae</taxon>
        <taxon>Parasponia</taxon>
    </lineage>
</organism>
<gene>
    <name evidence="1" type="ORF">PanWU01x14_207790</name>
</gene>
<protein>
    <submittedName>
        <fullName evidence="1">Uncharacterized protein</fullName>
    </submittedName>
</protein>
<name>A0A2P5BV65_PARAD</name>
<evidence type="ECO:0000313" key="2">
    <source>
        <dbReference type="Proteomes" id="UP000237105"/>
    </source>
</evidence>
<evidence type="ECO:0000313" key="1">
    <source>
        <dbReference type="EMBL" id="PON52669.1"/>
    </source>
</evidence>